<dbReference type="GO" id="GO:0030246">
    <property type="term" value="F:carbohydrate binding"/>
    <property type="evidence" value="ECO:0007669"/>
    <property type="project" value="UniProtKB-KW"/>
</dbReference>
<dbReference type="Proteomes" id="UP001178461">
    <property type="component" value="Chromosome 10"/>
</dbReference>
<feature type="chain" id="PRO_5041435241" description="C-type lectin domain-containing protein" evidence="8">
    <location>
        <begin position="29"/>
        <end position="165"/>
    </location>
</feature>
<feature type="signal peptide" evidence="8">
    <location>
        <begin position="1"/>
        <end position="28"/>
    </location>
</feature>
<dbReference type="Gene3D" id="3.10.100.10">
    <property type="entry name" value="Mannose-Binding Protein A, subunit A"/>
    <property type="match status" value="1"/>
</dbReference>
<keyword evidence="3" id="KW-0964">Secreted</keyword>
<feature type="domain" description="C-type lectin" evidence="9">
    <location>
        <begin position="38"/>
        <end position="162"/>
    </location>
</feature>
<evidence type="ECO:0000256" key="1">
    <source>
        <dbReference type="ARBA" id="ARBA00004613"/>
    </source>
</evidence>
<evidence type="ECO:0000313" key="11">
    <source>
        <dbReference type="Proteomes" id="UP001178461"/>
    </source>
</evidence>
<dbReference type="PROSITE" id="PS00615">
    <property type="entry name" value="C_TYPE_LECTIN_1"/>
    <property type="match status" value="1"/>
</dbReference>
<protein>
    <recommendedName>
        <fullName evidence="9">C-type lectin domain-containing protein</fullName>
    </recommendedName>
</protein>
<keyword evidence="11" id="KW-1185">Reference proteome</keyword>
<comment type="subcellular location">
    <subcellularLocation>
        <location evidence="1">Secreted</location>
    </subcellularLocation>
</comment>
<dbReference type="PRINTS" id="PR01504">
    <property type="entry name" value="PNCREATITSAP"/>
</dbReference>
<dbReference type="InterPro" id="IPR050111">
    <property type="entry name" value="C-type_lectin/snaclec_domain"/>
</dbReference>
<dbReference type="PROSITE" id="PS50041">
    <property type="entry name" value="C_TYPE_LECTIN_2"/>
    <property type="match status" value="1"/>
</dbReference>
<evidence type="ECO:0000256" key="3">
    <source>
        <dbReference type="ARBA" id="ARBA00022525"/>
    </source>
</evidence>
<evidence type="ECO:0000256" key="7">
    <source>
        <dbReference type="ARBA" id="ARBA00023157"/>
    </source>
</evidence>
<sequence>MPMGRITFFHLSIWGFLIACSFLQGTEAYSCPQNWINFQRHCYSYRQTARNWNDAEADCQTFGQKSHLASILSEEEHRRIASAITAAYDIKGPIWIGLFRKKRAGKNVQWKWTDNAAFGYVHWGPGQPSNCKNNQHCVEMFGVDLMNWNDNYCNAENYYICKIPL</sequence>
<reference evidence="10" key="1">
    <citation type="submission" date="2022-12" db="EMBL/GenBank/DDBJ databases">
        <authorList>
            <person name="Alioto T."/>
            <person name="Alioto T."/>
            <person name="Gomez Garrido J."/>
        </authorList>
    </citation>
    <scope>NUCLEOTIDE SEQUENCE</scope>
</reference>
<keyword evidence="7" id="KW-1015">Disulfide bond</keyword>
<keyword evidence="5" id="KW-0430">Lectin</keyword>
<organism evidence="10 11">
    <name type="scientific">Podarcis lilfordi</name>
    <name type="common">Lilford's wall lizard</name>
    <dbReference type="NCBI Taxonomy" id="74358"/>
    <lineage>
        <taxon>Eukaryota</taxon>
        <taxon>Metazoa</taxon>
        <taxon>Chordata</taxon>
        <taxon>Craniata</taxon>
        <taxon>Vertebrata</taxon>
        <taxon>Euteleostomi</taxon>
        <taxon>Lepidosauria</taxon>
        <taxon>Squamata</taxon>
        <taxon>Bifurcata</taxon>
        <taxon>Unidentata</taxon>
        <taxon>Episquamata</taxon>
        <taxon>Laterata</taxon>
        <taxon>Lacertibaenia</taxon>
        <taxon>Lacertidae</taxon>
        <taxon>Podarcis</taxon>
    </lineage>
</organism>
<dbReference type="GO" id="GO:0005576">
    <property type="term" value="C:extracellular region"/>
    <property type="evidence" value="ECO:0007669"/>
    <property type="project" value="UniProtKB-SubCell"/>
</dbReference>
<evidence type="ECO:0000256" key="8">
    <source>
        <dbReference type="SAM" id="SignalP"/>
    </source>
</evidence>
<dbReference type="SMART" id="SM00034">
    <property type="entry name" value="CLECT"/>
    <property type="match status" value="1"/>
</dbReference>
<dbReference type="PANTHER" id="PTHR22803">
    <property type="entry name" value="MANNOSE, PHOSPHOLIPASE, LECTIN RECEPTOR RELATED"/>
    <property type="match status" value="1"/>
</dbReference>
<evidence type="ECO:0000259" key="9">
    <source>
        <dbReference type="PROSITE" id="PS50041"/>
    </source>
</evidence>
<proteinExistence type="inferred from homology"/>
<dbReference type="InterPro" id="IPR016186">
    <property type="entry name" value="C-type_lectin-like/link_sf"/>
</dbReference>
<dbReference type="FunFam" id="3.10.100.10:FF:000015">
    <property type="entry name" value="C-type lectin Cal"/>
    <property type="match status" value="1"/>
</dbReference>
<keyword evidence="8" id="KW-0732">Signal</keyword>
<dbReference type="SUPFAM" id="SSF56436">
    <property type="entry name" value="C-type lectin-like"/>
    <property type="match status" value="1"/>
</dbReference>
<keyword evidence="6" id="KW-0106">Calcium</keyword>
<gene>
    <name evidence="10" type="ORF">PODLI_1B021387</name>
</gene>
<dbReference type="EMBL" id="OX395135">
    <property type="protein sequence ID" value="CAI5786633.1"/>
    <property type="molecule type" value="Genomic_DNA"/>
</dbReference>
<evidence type="ECO:0000256" key="6">
    <source>
        <dbReference type="ARBA" id="ARBA00022837"/>
    </source>
</evidence>
<comment type="similarity">
    <text evidence="2">Belongs to the true venom lectin family.</text>
</comment>
<accession>A0AA35L038</accession>
<evidence type="ECO:0000256" key="5">
    <source>
        <dbReference type="ARBA" id="ARBA00022734"/>
    </source>
</evidence>
<name>A0AA35L038_9SAUR</name>
<evidence type="ECO:0000256" key="4">
    <source>
        <dbReference type="ARBA" id="ARBA00022723"/>
    </source>
</evidence>
<dbReference type="InterPro" id="IPR001304">
    <property type="entry name" value="C-type_lectin-like"/>
</dbReference>
<dbReference type="Pfam" id="PF00059">
    <property type="entry name" value="Lectin_C"/>
    <property type="match status" value="1"/>
</dbReference>
<dbReference type="GO" id="GO:0046872">
    <property type="term" value="F:metal ion binding"/>
    <property type="evidence" value="ECO:0007669"/>
    <property type="project" value="UniProtKB-KW"/>
</dbReference>
<dbReference type="PROSITE" id="PS51257">
    <property type="entry name" value="PROKAR_LIPOPROTEIN"/>
    <property type="match status" value="1"/>
</dbReference>
<dbReference type="AlphaFoldDB" id="A0AA35L038"/>
<dbReference type="InterPro" id="IPR016187">
    <property type="entry name" value="CTDL_fold"/>
</dbReference>
<evidence type="ECO:0000256" key="2">
    <source>
        <dbReference type="ARBA" id="ARBA00006250"/>
    </source>
</evidence>
<dbReference type="InterPro" id="IPR018378">
    <property type="entry name" value="C-type_lectin_CS"/>
</dbReference>
<keyword evidence="4" id="KW-0479">Metal-binding</keyword>
<evidence type="ECO:0000313" key="10">
    <source>
        <dbReference type="EMBL" id="CAI5786633.1"/>
    </source>
</evidence>